<dbReference type="Proteomes" id="UP000049455">
    <property type="component" value="Unassembled WGS sequence"/>
</dbReference>
<proteinExistence type="predicted"/>
<protein>
    <submittedName>
        <fullName evidence="1">Uncharacterized protein</fullName>
    </submittedName>
</protein>
<dbReference type="EMBL" id="CYPR01000029">
    <property type="protein sequence ID" value="CUH21117.1"/>
    <property type="molecule type" value="Genomic_DNA"/>
</dbReference>
<reference evidence="1 2" key="1">
    <citation type="submission" date="2015-09" db="EMBL/GenBank/DDBJ databases">
        <authorList>
            <person name="Jackson K.R."/>
            <person name="Lunt B.L."/>
            <person name="Fisher J.N.B."/>
            <person name="Gardner A.V."/>
            <person name="Bailey M.E."/>
            <person name="Deus L.M."/>
            <person name="Earl A.S."/>
            <person name="Gibby P.D."/>
            <person name="Hartmann K.A."/>
            <person name="Liu J.E."/>
            <person name="Manci A.M."/>
            <person name="Nielsen D.A."/>
            <person name="Solomon M.B."/>
            <person name="Breakwell D.P."/>
            <person name="Burnett S.H."/>
            <person name="Grose J.H."/>
        </authorList>
    </citation>
    <scope>NUCLEOTIDE SEQUENCE [LARGE SCALE GENOMIC DNA]</scope>
    <source>
        <strain evidence="1 2">CECT 7799</strain>
    </source>
</reference>
<accession>A0A0M7B7P2</accession>
<evidence type="ECO:0000313" key="1">
    <source>
        <dbReference type="EMBL" id="CUH21117.1"/>
    </source>
</evidence>
<evidence type="ECO:0000313" key="2">
    <source>
        <dbReference type="Proteomes" id="UP000049455"/>
    </source>
</evidence>
<name>A0A0M7B7P2_9RHOB</name>
<sequence length="32" mass="3697">MDWDMDPEVDAIIEASRQETDNAARNAIYKDI</sequence>
<gene>
    <name evidence="1" type="ORF">JSE7799_00541</name>
</gene>
<keyword evidence="2" id="KW-1185">Reference proteome</keyword>
<organism evidence="1 2">
    <name type="scientific">Jannaschia seosinensis</name>
    <dbReference type="NCBI Taxonomy" id="313367"/>
    <lineage>
        <taxon>Bacteria</taxon>
        <taxon>Pseudomonadati</taxon>
        <taxon>Pseudomonadota</taxon>
        <taxon>Alphaproteobacteria</taxon>
        <taxon>Rhodobacterales</taxon>
        <taxon>Roseobacteraceae</taxon>
        <taxon>Jannaschia</taxon>
    </lineage>
</organism>
<dbReference type="AlphaFoldDB" id="A0A0M7B7P2"/>